<keyword evidence="1" id="KW-0472">Membrane</keyword>
<dbReference type="SUPFAM" id="SSF54427">
    <property type="entry name" value="NTF2-like"/>
    <property type="match status" value="1"/>
</dbReference>
<proteinExistence type="predicted"/>
<name>A0ABS3WHM4_9BACL</name>
<evidence type="ECO:0000313" key="2">
    <source>
        <dbReference type="EMBL" id="MBO7747792.1"/>
    </source>
</evidence>
<sequence>MRRRGKGRAWLTIAIGVTIVWVLWLTWHNGAKLFSSGDKGGAIELVEQFYQDEQAGDYGSAWELFHPLMQKHYGKSEYIQKRAHVTMQDFGAQTFEYTLGPPKLLSGWKMSSDSAEFQNVYEIVVTQKFHSAYGNFELIQSCYVANESGAWKLLWSFQNDV</sequence>
<evidence type="ECO:0000256" key="1">
    <source>
        <dbReference type="SAM" id="Phobius"/>
    </source>
</evidence>
<gene>
    <name evidence="2" type="ORF">I8J29_26735</name>
</gene>
<comment type="caution">
    <text evidence="2">The sequence shown here is derived from an EMBL/GenBank/DDBJ whole genome shotgun (WGS) entry which is preliminary data.</text>
</comment>
<feature type="transmembrane region" description="Helical" evidence="1">
    <location>
        <begin position="9"/>
        <end position="27"/>
    </location>
</feature>
<organism evidence="2 3">
    <name type="scientific">Paenibacillus artemisiicola</name>
    <dbReference type="NCBI Taxonomy" id="1172618"/>
    <lineage>
        <taxon>Bacteria</taxon>
        <taxon>Bacillati</taxon>
        <taxon>Bacillota</taxon>
        <taxon>Bacilli</taxon>
        <taxon>Bacillales</taxon>
        <taxon>Paenibacillaceae</taxon>
        <taxon>Paenibacillus</taxon>
    </lineage>
</organism>
<accession>A0ABS3WHM4</accession>
<dbReference type="InterPro" id="IPR032710">
    <property type="entry name" value="NTF2-like_dom_sf"/>
</dbReference>
<reference evidence="2 3" key="1">
    <citation type="submission" date="2021-03" db="EMBL/GenBank/DDBJ databases">
        <title>Paenibacillus artemisicola MWE-103 whole genome sequence.</title>
        <authorList>
            <person name="Ham Y.J."/>
        </authorList>
    </citation>
    <scope>NUCLEOTIDE SEQUENCE [LARGE SCALE GENOMIC DNA]</scope>
    <source>
        <strain evidence="2 3">MWE-103</strain>
    </source>
</reference>
<dbReference type="EMBL" id="JAGGDJ010000040">
    <property type="protein sequence ID" value="MBO7747792.1"/>
    <property type="molecule type" value="Genomic_DNA"/>
</dbReference>
<evidence type="ECO:0008006" key="4">
    <source>
        <dbReference type="Google" id="ProtNLM"/>
    </source>
</evidence>
<protein>
    <recommendedName>
        <fullName evidence="4">DUF4440 domain-containing protein</fullName>
    </recommendedName>
</protein>
<keyword evidence="1" id="KW-1133">Transmembrane helix</keyword>
<keyword evidence="1" id="KW-0812">Transmembrane</keyword>
<keyword evidence="3" id="KW-1185">Reference proteome</keyword>
<dbReference type="RefSeq" id="WP_208850422.1">
    <property type="nucleotide sequence ID" value="NZ_JAGGDJ010000040.1"/>
</dbReference>
<evidence type="ECO:0000313" key="3">
    <source>
        <dbReference type="Proteomes" id="UP000670947"/>
    </source>
</evidence>
<dbReference type="Proteomes" id="UP000670947">
    <property type="component" value="Unassembled WGS sequence"/>
</dbReference>